<comment type="caution">
    <text evidence="1">The sequence shown here is derived from an EMBL/GenBank/DDBJ whole genome shotgun (WGS) entry which is preliminary data.</text>
</comment>
<proteinExistence type="predicted"/>
<sequence>MTTLRMRRVNFSVTLESESEWVTDSQINSRSFFSITGLFRFFHASHKKESVRVRLKTCRDILGSTRRRFFTFWQDLFEQLSIVLRSQKIPHFQSILQISPAFPSYCENNFSKQVSDLFRSRRFPPLPSKGWKKKRIMSKERSRERRRHFLFGVPNKVARCI</sequence>
<gene>
    <name evidence="1" type="ORF">AVEN_90989_1</name>
</gene>
<reference evidence="1 2" key="1">
    <citation type="journal article" date="2019" name="Sci. Rep.">
        <title>Orb-weaving spider Araneus ventricosus genome elucidates the spidroin gene catalogue.</title>
        <authorList>
            <person name="Kono N."/>
            <person name="Nakamura H."/>
            <person name="Ohtoshi R."/>
            <person name="Moran D.A.P."/>
            <person name="Shinohara A."/>
            <person name="Yoshida Y."/>
            <person name="Fujiwara M."/>
            <person name="Mori M."/>
            <person name="Tomita M."/>
            <person name="Arakawa K."/>
        </authorList>
    </citation>
    <scope>NUCLEOTIDE SEQUENCE [LARGE SCALE GENOMIC DNA]</scope>
</reference>
<dbReference type="AlphaFoldDB" id="A0A4Y2GTQ1"/>
<name>A0A4Y2GTQ1_ARAVE</name>
<evidence type="ECO:0000313" key="2">
    <source>
        <dbReference type="Proteomes" id="UP000499080"/>
    </source>
</evidence>
<dbReference type="Proteomes" id="UP000499080">
    <property type="component" value="Unassembled WGS sequence"/>
</dbReference>
<evidence type="ECO:0000313" key="1">
    <source>
        <dbReference type="EMBL" id="GBM56903.1"/>
    </source>
</evidence>
<accession>A0A4Y2GTQ1</accession>
<dbReference type="EMBL" id="BGPR01100654">
    <property type="protein sequence ID" value="GBM56903.1"/>
    <property type="molecule type" value="Genomic_DNA"/>
</dbReference>
<keyword evidence="2" id="KW-1185">Reference proteome</keyword>
<protein>
    <submittedName>
        <fullName evidence="1">Uncharacterized protein</fullName>
    </submittedName>
</protein>
<organism evidence="1 2">
    <name type="scientific">Araneus ventricosus</name>
    <name type="common">Orbweaver spider</name>
    <name type="synonym">Epeira ventricosa</name>
    <dbReference type="NCBI Taxonomy" id="182803"/>
    <lineage>
        <taxon>Eukaryota</taxon>
        <taxon>Metazoa</taxon>
        <taxon>Ecdysozoa</taxon>
        <taxon>Arthropoda</taxon>
        <taxon>Chelicerata</taxon>
        <taxon>Arachnida</taxon>
        <taxon>Araneae</taxon>
        <taxon>Araneomorphae</taxon>
        <taxon>Entelegynae</taxon>
        <taxon>Araneoidea</taxon>
        <taxon>Araneidae</taxon>
        <taxon>Araneus</taxon>
    </lineage>
</organism>